<feature type="binding site" evidence="4">
    <location>
        <position position="63"/>
    </location>
    <ligand>
        <name>ATP</name>
        <dbReference type="ChEBI" id="CHEBI:30616"/>
    </ligand>
</feature>
<dbReference type="InParanoid" id="A0EDY2"/>
<dbReference type="PROSITE" id="PS50011">
    <property type="entry name" value="PROTEIN_KINASE_DOM"/>
    <property type="match status" value="1"/>
</dbReference>
<feature type="compositionally biased region" description="Polar residues" evidence="6">
    <location>
        <begin position="410"/>
        <end position="422"/>
    </location>
</feature>
<dbReference type="FunFam" id="1.10.510.10:FF:000571">
    <property type="entry name" value="Maternal embryonic leucine zipper kinase"/>
    <property type="match status" value="1"/>
</dbReference>
<dbReference type="GO" id="GO:0005524">
    <property type="term" value="F:ATP binding"/>
    <property type="evidence" value="ECO:0007669"/>
    <property type="project" value="UniProtKB-UniRule"/>
</dbReference>
<dbReference type="STRING" id="5888.A0EDY2"/>
<keyword evidence="5" id="KW-0723">Serine/threonine-protein kinase</keyword>
<accession>A0EDY2</accession>
<dbReference type="SMART" id="SM00220">
    <property type="entry name" value="S_TKc"/>
    <property type="match status" value="1"/>
</dbReference>
<keyword evidence="2 4" id="KW-0547">Nucleotide-binding</keyword>
<dbReference type="InterPro" id="IPR000719">
    <property type="entry name" value="Prot_kinase_dom"/>
</dbReference>
<dbReference type="GO" id="GO:0007165">
    <property type="term" value="P:signal transduction"/>
    <property type="evidence" value="ECO:0000318"/>
    <property type="project" value="GO_Central"/>
</dbReference>
<feature type="domain" description="Protein kinase" evidence="7">
    <location>
        <begin position="34"/>
        <end position="311"/>
    </location>
</feature>
<dbReference type="Proteomes" id="UP000000600">
    <property type="component" value="Unassembled WGS sequence"/>
</dbReference>
<dbReference type="EMBL" id="CT868672">
    <property type="protein sequence ID" value="CAK93499.1"/>
    <property type="molecule type" value="Genomic_DNA"/>
</dbReference>
<dbReference type="KEGG" id="ptm:GSPATT00025843001"/>
<proteinExistence type="inferred from homology"/>
<gene>
    <name evidence="8" type="ORF">GSPATT00025843001</name>
</gene>
<name>A0EDY2_PARTE</name>
<dbReference type="GeneID" id="5046681"/>
<dbReference type="OrthoDB" id="294692at2759"/>
<dbReference type="InterPro" id="IPR011009">
    <property type="entry name" value="Kinase-like_dom_sf"/>
</dbReference>
<evidence type="ECO:0000256" key="4">
    <source>
        <dbReference type="PROSITE-ProRule" id="PRU10141"/>
    </source>
</evidence>
<feature type="region of interest" description="Disordered" evidence="6">
    <location>
        <begin position="391"/>
        <end position="439"/>
    </location>
</feature>
<dbReference type="PROSITE" id="PS00107">
    <property type="entry name" value="PROTEIN_KINASE_ATP"/>
    <property type="match status" value="1"/>
</dbReference>
<evidence type="ECO:0000256" key="6">
    <source>
        <dbReference type="SAM" id="MobiDB-lite"/>
    </source>
</evidence>
<dbReference type="PANTHER" id="PTHR24346">
    <property type="entry name" value="MAP/MICROTUBULE AFFINITY-REGULATING KINASE"/>
    <property type="match status" value="1"/>
</dbReference>
<comment type="similarity">
    <text evidence="5">Belongs to the protein kinase superfamily.</text>
</comment>
<evidence type="ECO:0000256" key="3">
    <source>
        <dbReference type="ARBA" id="ARBA00022840"/>
    </source>
</evidence>
<dbReference type="Gene3D" id="1.10.510.10">
    <property type="entry name" value="Transferase(Phosphotransferase) domain 1"/>
    <property type="match status" value="1"/>
</dbReference>
<reference evidence="8 9" key="1">
    <citation type="journal article" date="2006" name="Nature">
        <title>Global trends of whole-genome duplications revealed by the ciliate Paramecium tetraurelia.</title>
        <authorList>
            <consortium name="Genoscope"/>
            <person name="Aury J.-M."/>
            <person name="Jaillon O."/>
            <person name="Duret L."/>
            <person name="Noel B."/>
            <person name="Jubin C."/>
            <person name="Porcel B.M."/>
            <person name="Segurens B."/>
            <person name="Daubin V."/>
            <person name="Anthouard V."/>
            <person name="Aiach N."/>
            <person name="Arnaiz O."/>
            <person name="Billaut A."/>
            <person name="Beisson J."/>
            <person name="Blanc I."/>
            <person name="Bouhouche K."/>
            <person name="Camara F."/>
            <person name="Duharcourt S."/>
            <person name="Guigo R."/>
            <person name="Gogendeau D."/>
            <person name="Katinka M."/>
            <person name="Keller A.-M."/>
            <person name="Kissmehl R."/>
            <person name="Klotz C."/>
            <person name="Koll F."/>
            <person name="Le Moue A."/>
            <person name="Lepere C."/>
            <person name="Malinsky S."/>
            <person name="Nowacki M."/>
            <person name="Nowak J.K."/>
            <person name="Plattner H."/>
            <person name="Poulain J."/>
            <person name="Ruiz F."/>
            <person name="Serrano V."/>
            <person name="Zagulski M."/>
            <person name="Dessen P."/>
            <person name="Betermier M."/>
            <person name="Weissenbach J."/>
            <person name="Scarpelli C."/>
            <person name="Schachter V."/>
            <person name="Sperling L."/>
            <person name="Meyer E."/>
            <person name="Cohen J."/>
            <person name="Wincker P."/>
        </authorList>
    </citation>
    <scope>NUCLEOTIDE SEQUENCE [LARGE SCALE GENOMIC DNA]</scope>
    <source>
        <strain evidence="8 9">Stock d4-2</strain>
    </source>
</reference>
<dbReference type="InterPro" id="IPR017441">
    <property type="entry name" value="Protein_kinase_ATP_BS"/>
</dbReference>
<dbReference type="InterPro" id="IPR008271">
    <property type="entry name" value="Ser/Thr_kinase_AS"/>
</dbReference>
<dbReference type="HOGENOM" id="CLU_000288_59_0_1"/>
<dbReference type="OMA" id="RYDMILS"/>
<dbReference type="PANTHER" id="PTHR24346:SF30">
    <property type="entry name" value="MATERNAL EMBRYONIC LEUCINE ZIPPER KINASE"/>
    <property type="match status" value="1"/>
</dbReference>
<keyword evidence="5" id="KW-0808">Transferase</keyword>
<organism evidence="8 9">
    <name type="scientific">Paramecium tetraurelia</name>
    <dbReference type="NCBI Taxonomy" id="5888"/>
    <lineage>
        <taxon>Eukaryota</taxon>
        <taxon>Sar</taxon>
        <taxon>Alveolata</taxon>
        <taxon>Ciliophora</taxon>
        <taxon>Intramacronucleata</taxon>
        <taxon>Oligohymenophorea</taxon>
        <taxon>Peniculida</taxon>
        <taxon>Parameciidae</taxon>
        <taxon>Paramecium</taxon>
    </lineage>
</organism>
<evidence type="ECO:0000256" key="5">
    <source>
        <dbReference type="RuleBase" id="RU000304"/>
    </source>
</evidence>
<evidence type="ECO:0000259" key="7">
    <source>
        <dbReference type="PROSITE" id="PS50011"/>
    </source>
</evidence>
<dbReference type="AlphaFoldDB" id="A0EDY2"/>
<evidence type="ECO:0000256" key="2">
    <source>
        <dbReference type="ARBA" id="ARBA00022741"/>
    </source>
</evidence>
<protein>
    <recommendedName>
        <fullName evidence="7">Protein kinase domain-containing protein</fullName>
    </recommendedName>
</protein>
<evidence type="ECO:0000256" key="1">
    <source>
        <dbReference type="ARBA" id="ARBA00011245"/>
    </source>
</evidence>
<dbReference type="Pfam" id="PF00069">
    <property type="entry name" value="Pkinase"/>
    <property type="match status" value="1"/>
</dbReference>
<keyword evidence="3 4" id="KW-0067">ATP-binding</keyword>
<evidence type="ECO:0000313" key="8">
    <source>
        <dbReference type="EMBL" id="CAK93499.1"/>
    </source>
</evidence>
<keyword evidence="5" id="KW-0418">Kinase</keyword>
<feature type="compositionally biased region" description="Low complexity" evidence="6">
    <location>
        <begin position="428"/>
        <end position="439"/>
    </location>
</feature>
<dbReference type="RefSeq" id="XP_001460896.1">
    <property type="nucleotide sequence ID" value="XM_001460859.1"/>
</dbReference>
<dbReference type="GO" id="GO:0004674">
    <property type="term" value="F:protein serine/threonine kinase activity"/>
    <property type="evidence" value="ECO:0000318"/>
    <property type="project" value="GO_Central"/>
</dbReference>
<comment type="subunit">
    <text evidence="1">Monomer.</text>
</comment>
<dbReference type="eggNOG" id="KOG0583">
    <property type="taxonomic scope" value="Eukaryota"/>
</dbReference>
<dbReference type="PROSITE" id="PS00108">
    <property type="entry name" value="PROTEIN_KINASE_ST"/>
    <property type="match status" value="1"/>
</dbReference>
<keyword evidence="9" id="KW-1185">Reference proteome</keyword>
<evidence type="ECO:0000313" key="9">
    <source>
        <dbReference type="Proteomes" id="UP000000600"/>
    </source>
</evidence>
<sequence>MTAINYIKQIYNIMMSLDIQNDYLEFASVLDDKYYIIDTIGFGRYAKVKLAIDMEDKQKYAIKIMKTDPTTSQCRSDTFINEISTQAEFDHKHIIRIIYCKMNGNYKKIDGRVQQVSYFVMELANQGELFQLLEQTQQFSEKFARNIFSQLIKGIEHLHERGVVHRDVKAENILFSNGVLKLADFGFSTKTIDEKGSRVQFEISQHIGSPEYNPPELYNIGKQKFYNPEQADIFAAGVILFTMVIRSAPFKTSKSTDPYYSLLKNNKQSFWKIFSEIVDSSAQFKDLIEKMLDENPLKRITIEQIKQHPWMQGQMLGQTEFHKELKNRYDMILSQQIVKITNKRDTKFSTRKSIKKVETDNISKNVSKYCYENLELIEQINAKLQIKQYSPKEQFKQQSNKSEKLKVGIQQKQQNQYSSRTNQESKRSSPGSPSNDSDN</sequence>
<dbReference type="SUPFAM" id="SSF56112">
    <property type="entry name" value="Protein kinase-like (PK-like)"/>
    <property type="match status" value="1"/>
</dbReference>